<gene>
    <name evidence="2" type="ORF">Ga0080559_TMP4319</name>
</gene>
<dbReference type="Proteomes" id="UP000186559">
    <property type="component" value="Chromosome"/>
</dbReference>
<evidence type="ECO:0000256" key="1">
    <source>
        <dbReference type="SAM" id="MobiDB-lite"/>
    </source>
</evidence>
<dbReference type="KEGG" id="tpro:Ga0080559_TMP4319"/>
<dbReference type="AlphaFoldDB" id="A0A1U7DAN6"/>
<protein>
    <submittedName>
        <fullName evidence="2">Uncharacterized protein</fullName>
    </submittedName>
</protein>
<evidence type="ECO:0000313" key="3">
    <source>
        <dbReference type="Proteomes" id="UP000186559"/>
    </source>
</evidence>
<proteinExistence type="predicted"/>
<evidence type="ECO:0000313" key="2">
    <source>
        <dbReference type="EMBL" id="APX25115.1"/>
    </source>
</evidence>
<feature type="compositionally biased region" description="Basic residues" evidence="1">
    <location>
        <begin position="37"/>
        <end position="48"/>
    </location>
</feature>
<keyword evidence="3" id="KW-1185">Reference proteome</keyword>
<organism evidence="2 3">
    <name type="scientific">Salipiger profundus</name>
    <dbReference type="NCBI Taxonomy" id="1229727"/>
    <lineage>
        <taxon>Bacteria</taxon>
        <taxon>Pseudomonadati</taxon>
        <taxon>Pseudomonadota</taxon>
        <taxon>Alphaproteobacteria</taxon>
        <taxon>Rhodobacterales</taxon>
        <taxon>Roseobacteraceae</taxon>
        <taxon>Salipiger</taxon>
    </lineage>
</organism>
<name>A0A1U7DAN6_9RHOB</name>
<sequence length="48" mass="5472">MGREEARGLCPRPRLRAVSPEGIFRTGEDHGGVSGPRRWRVSRRRASR</sequence>
<dbReference type="EMBL" id="CP014796">
    <property type="protein sequence ID" value="APX25115.1"/>
    <property type="molecule type" value="Genomic_DNA"/>
</dbReference>
<feature type="region of interest" description="Disordered" evidence="1">
    <location>
        <begin position="20"/>
        <end position="48"/>
    </location>
</feature>
<accession>A0A1U7DAN6</accession>
<reference evidence="2 3" key="1">
    <citation type="submission" date="2016-03" db="EMBL/GenBank/DDBJ databases">
        <title>Deep-sea bacteria in the southern Pacific.</title>
        <authorList>
            <person name="Tang K."/>
        </authorList>
    </citation>
    <scope>NUCLEOTIDE SEQUENCE [LARGE SCALE GENOMIC DNA]</scope>
    <source>
        <strain evidence="2 3">JLT2016</strain>
    </source>
</reference>